<accession>A0A0F9ACW8</accession>
<dbReference type="Pfam" id="PF02371">
    <property type="entry name" value="Transposase_20"/>
    <property type="match status" value="1"/>
</dbReference>
<dbReference type="InterPro" id="IPR003346">
    <property type="entry name" value="Transposase_20"/>
</dbReference>
<evidence type="ECO:0000313" key="2">
    <source>
        <dbReference type="EMBL" id="KKL07230.1"/>
    </source>
</evidence>
<protein>
    <recommendedName>
        <fullName evidence="1">Transposase IS116/IS110/IS902 C-terminal domain-containing protein</fullName>
    </recommendedName>
</protein>
<evidence type="ECO:0000259" key="1">
    <source>
        <dbReference type="Pfam" id="PF02371"/>
    </source>
</evidence>
<comment type="caution">
    <text evidence="2">The sequence shown here is derived from an EMBL/GenBank/DDBJ whole genome shotgun (WGS) entry which is preliminary data.</text>
</comment>
<name>A0A0F9ACW8_9ZZZZ</name>
<dbReference type="PANTHER" id="PTHR33055">
    <property type="entry name" value="TRANSPOSASE FOR INSERTION SEQUENCE ELEMENT IS1111A"/>
    <property type="match status" value="1"/>
</dbReference>
<reference evidence="2" key="1">
    <citation type="journal article" date="2015" name="Nature">
        <title>Complex archaea that bridge the gap between prokaryotes and eukaryotes.</title>
        <authorList>
            <person name="Spang A."/>
            <person name="Saw J.H."/>
            <person name="Jorgensen S.L."/>
            <person name="Zaremba-Niedzwiedzka K."/>
            <person name="Martijn J."/>
            <person name="Lind A.E."/>
            <person name="van Eijk R."/>
            <person name="Schleper C."/>
            <person name="Guy L."/>
            <person name="Ettema T.J."/>
        </authorList>
    </citation>
    <scope>NUCLEOTIDE SEQUENCE</scope>
</reference>
<proteinExistence type="predicted"/>
<dbReference type="InterPro" id="IPR047650">
    <property type="entry name" value="Transpos_IS110"/>
</dbReference>
<dbReference type="GO" id="GO:0003677">
    <property type="term" value="F:DNA binding"/>
    <property type="evidence" value="ECO:0007669"/>
    <property type="project" value="InterPro"/>
</dbReference>
<dbReference type="GO" id="GO:0006313">
    <property type="term" value="P:DNA transposition"/>
    <property type="evidence" value="ECO:0007669"/>
    <property type="project" value="InterPro"/>
</dbReference>
<feature type="non-terminal residue" evidence="2">
    <location>
        <position position="1"/>
    </location>
</feature>
<organism evidence="2">
    <name type="scientific">marine sediment metagenome</name>
    <dbReference type="NCBI Taxonomy" id="412755"/>
    <lineage>
        <taxon>unclassified sequences</taxon>
        <taxon>metagenomes</taxon>
        <taxon>ecological metagenomes</taxon>
    </lineage>
</organism>
<dbReference type="AlphaFoldDB" id="A0A0F9ACW8"/>
<gene>
    <name evidence="2" type="ORF">LCGC14_2588110</name>
</gene>
<sequence>QCFIIDPYRFRIIKDSWNKTDKRDSRNMSKALWVYMVTGEFGLPLVYKPSALIRELRKLYAQYQVLNKQIRVFKNNIQSVLADNGVVLPILQKNHLLSKKRGMDVLEELDISEASRISIKMNQEILWCVLEKKEELVNEILRIGEPLKEDVELLISIRGITPLTSLAFLADVGDIRRFKTLRKMNAYLGLVPKLKESGARSRSGPCWISLSFADRHITGF</sequence>
<feature type="domain" description="Transposase IS116/IS110/IS902 C-terminal" evidence="1">
    <location>
        <begin position="152"/>
        <end position="204"/>
    </location>
</feature>
<dbReference type="EMBL" id="LAZR01043372">
    <property type="protein sequence ID" value="KKL07230.1"/>
    <property type="molecule type" value="Genomic_DNA"/>
</dbReference>
<dbReference type="GO" id="GO:0004803">
    <property type="term" value="F:transposase activity"/>
    <property type="evidence" value="ECO:0007669"/>
    <property type="project" value="InterPro"/>
</dbReference>